<dbReference type="Proteomes" id="UP000218505">
    <property type="component" value="Chromosome"/>
</dbReference>
<protein>
    <submittedName>
        <fullName evidence="2">Uncharacterized protein</fullName>
    </submittedName>
</protein>
<feature type="region of interest" description="Disordered" evidence="1">
    <location>
        <begin position="41"/>
        <end position="68"/>
    </location>
</feature>
<keyword evidence="3" id="KW-1185">Reference proteome</keyword>
<dbReference type="AlphaFoldDB" id="A0A290ZAZ8"/>
<evidence type="ECO:0000256" key="1">
    <source>
        <dbReference type="SAM" id="MobiDB-lite"/>
    </source>
</evidence>
<organism evidence="2 3">
    <name type="scientific">Actinosynnema pretiosum</name>
    <dbReference type="NCBI Taxonomy" id="42197"/>
    <lineage>
        <taxon>Bacteria</taxon>
        <taxon>Bacillati</taxon>
        <taxon>Actinomycetota</taxon>
        <taxon>Actinomycetes</taxon>
        <taxon>Pseudonocardiales</taxon>
        <taxon>Pseudonocardiaceae</taxon>
        <taxon>Actinosynnema</taxon>
    </lineage>
</organism>
<reference evidence="2" key="1">
    <citation type="submission" date="2017-09" db="EMBL/GenBank/DDBJ databases">
        <title>Complete Genome Sequence of ansamitocin-producing Bacterium Actinosynnema pretiosum X47.</title>
        <authorList>
            <person name="Cao G."/>
            <person name="Zong G."/>
            <person name="Zhong C."/>
            <person name="Fu J."/>
        </authorList>
    </citation>
    <scope>NUCLEOTIDE SEQUENCE [LARGE SCALE GENOMIC DNA]</scope>
    <source>
        <strain evidence="2">X47</strain>
    </source>
</reference>
<dbReference type="EMBL" id="CP023445">
    <property type="protein sequence ID" value="ATE56143.1"/>
    <property type="molecule type" value="Genomic_DNA"/>
</dbReference>
<gene>
    <name evidence="2" type="ORF">CNX65_25070</name>
</gene>
<evidence type="ECO:0000313" key="3">
    <source>
        <dbReference type="Proteomes" id="UP000218505"/>
    </source>
</evidence>
<proteinExistence type="predicted"/>
<name>A0A290ZAZ8_9PSEU</name>
<feature type="compositionally biased region" description="Basic and acidic residues" evidence="1">
    <location>
        <begin position="42"/>
        <end position="53"/>
    </location>
</feature>
<accession>A0A290ZAZ8</accession>
<feature type="compositionally biased region" description="Basic residues" evidence="1">
    <location>
        <begin position="54"/>
        <end position="65"/>
    </location>
</feature>
<dbReference type="KEGG" id="apre:CNX65_25070"/>
<sequence>MRGLPPESALARQEGAWSLLEENVAQLVDVASHLAETAWTDRVTDPDDPEVKAARARTAGRRPPRHAPVVPVALRPAAIGEQLLRAYTERLAGLGATAVEPETTGQDGGLGSDGFDTLAAVFAGRLRQQ</sequence>
<evidence type="ECO:0000313" key="2">
    <source>
        <dbReference type="EMBL" id="ATE56143.1"/>
    </source>
</evidence>